<evidence type="ECO:0000259" key="3">
    <source>
        <dbReference type="PROSITE" id="PS50110"/>
    </source>
</evidence>
<dbReference type="InterPro" id="IPR001789">
    <property type="entry name" value="Sig_transdc_resp-reg_receiver"/>
</dbReference>
<dbReference type="GO" id="GO:0000160">
    <property type="term" value="P:phosphorelay signal transduction system"/>
    <property type="evidence" value="ECO:0007669"/>
    <property type="project" value="InterPro"/>
</dbReference>
<dbReference type="Pfam" id="PF07228">
    <property type="entry name" value="SpoIIE"/>
    <property type="match status" value="1"/>
</dbReference>
<comment type="caution">
    <text evidence="4">The sequence shown here is derived from an EMBL/GenBank/DDBJ whole genome shotgun (WGS) entry which is preliminary data.</text>
</comment>
<organism evidence="4 5">
    <name type="scientific">Magnetofaba australis IT-1</name>
    <dbReference type="NCBI Taxonomy" id="1434232"/>
    <lineage>
        <taxon>Bacteria</taxon>
        <taxon>Pseudomonadati</taxon>
        <taxon>Pseudomonadota</taxon>
        <taxon>Magnetococcia</taxon>
        <taxon>Magnetococcales</taxon>
        <taxon>Magnetococcaceae</taxon>
        <taxon>Magnetofaba</taxon>
    </lineage>
</organism>
<dbReference type="SMART" id="SM00448">
    <property type="entry name" value="REC"/>
    <property type="match status" value="1"/>
</dbReference>
<feature type="domain" description="Response regulatory" evidence="3">
    <location>
        <begin position="5"/>
        <end position="121"/>
    </location>
</feature>
<evidence type="ECO:0000313" key="5">
    <source>
        <dbReference type="Proteomes" id="UP000194003"/>
    </source>
</evidence>
<dbReference type="Proteomes" id="UP000194003">
    <property type="component" value="Unassembled WGS sequence"/>
</dbReference>
<dbReference type="PROSITE" id="PS50110">
    <property type="entry name" value="RESPONSE_REGULATORY"/>
    <property type="match status" value="1"/>
</dbReference>
<keyword evidence="2" id="KW-0597">Phosphoprotein</keyword>
<dbReference type="STRING" id="1434232.MAIT1_03442"/>
<accession>A0A1Y2K6I1</accession>
<dbReference type="PANTHER" id="PTHR43156">
    <property type="entry name" value="STAGE II SPORULATION PROTEIN E-RELATED"/>
    <property type="match status" value="1"/>
</dbReference>
<dbReference type="GO" id="GO:0016791">
    <property type="term" value="F:phosphatase activity"/>
    <property type="evidence" value="ECO:0007669"/>
    <property type="project" value="TreeGrafter"/>
</dbReference>
<dbReference type="AlphaFoldDB" id="A0A1Y2K6I1"/>
<dbReference type="RefSeq" id="WP_085441899.1">
    <property type="nucleotide sequence ID" value="NZ_LVJN01000018.1"/>
</dbReference>
<evidence type="ECO:0000256" key="2">
    <source>
        <dbReference type="PROSITE-ProRule" id="PRU00169"/>
    </source>
</evidence>
<dbReference type="EMBL" id="LVJN01000018">
    <property type="protein sequence ID" value="OSM05274.1"/>
    <property type="molecule type" value="Genomic_DNA"/>
</dbReference>
<dbReference type="InterPro" id="IPR001932">
    <property type="entry name" value="PPM-type_phosphatase-like_dom"/>
</dbReference>
<name>A0A1Y2K6I1_9PROT</name>
<dbReference type="InterPro" id="IPR036457">
    <property type="entry name" value="PPM-type-like_dom_sf"/>
</dbReference>
<dbReference type="Gene3D" id="3.60.40.10">
    <property type="entry name" value="PPM-type phosphatase domain"/>
    <property type="match status" value="1"/>
</dbReference>
<evidence type="ECO:0000256" key="1">
    <source>
        <dbReference type="ARBA" id="ARBA00022801"/>
    </source>
</evidence>
<evidence type="ECO:0000313" key="4">
    <source>
        <dbReference type="EMBL" id="OSM05274.1"/>
    </source>
</evidence>
<dbReference type="Pfam" id="PF00072">
    <property type="entry name" value="Response_reg"/>
    <property type="match status" value="1"/>
</dbReference>
<gene>
    <name evidence="4" type="ORF">MAIT1_03442</name>
</gene>
<dbReference type="InterPro" id="IPR052016">
    <property type="entry name" value="Bact_Sigma-Reg"/>
</dbReference>
<dbReference type="Gene3D" id="3.30.565.10">
    <property type="entry name" value="Histidine kinase-like ATPase, C-terminal domain"/>
    <property type="match status" value="1"/>
</dbReference>
<reference evidence="4 5" key="1">
    <citation type="journal article" date="2016" name="BMC Genomics">
        <title>Combined genomic and structural analyses of a cultured magnetotactic bacterium reveals its niche adaptation to a dynamic environment.</title>
        <authorList>
            <person name="Araujo A.C."/>
            <person name="Morillo V."/>
            <person name="Cypriano J."/>
            <person name="Teixeira L.C."/>
            <person name="Leao P."/>
            <person name="Lyra S."/>
            <person name="Almeida L.G."/>
            <person name="Bazylinski D.A."/>
            <person name="Vasconcellos A.T."/>
            <person name="Abreu F."/>
            <person name="Lins U."/>
        </authorList>
    </citation>
    <scope>NUCLEOTIDE SEQUENCE [LARGE SCALE GENOMIC DNA]</scope>
    <source>
        <strain evidence="4 5">IT-1</strain>
    </source>
</reference>
<dbReference type="SMART" id="SM00331">
    <property type="entry name" value="PP2C_SIG"/>
    <property type="match status" value="1"/>
</dbReference>
<dbReference type="Gene3D" id="3.40.50.2300">
    <property type="match status" value="1"/>
</dbReference>
<feature type="modified residue" description="4-aspartylphosphate" evidence="2">
    <location>
        <position position="54"/>
    </location>
</feature>
<dbReference type="SUPFAM" id="SSF52172">
    <property type="entry name" value="CheY-like"/>
    <property type="match status" value="1"/>
</dbReference>
<keyword evidence="1" id="KW-0378">Hydrolase</keyword>
<proteinExistence type="predicted"/>
<dbReference type="PANTHER" id="PTHR43156:SF2">
    <property type="entry name" value="STAGE II SPORULATION PROTEIN E"/>
    <property type="match status" value="1"/>
</dbReference>
<keyword evidence="5" id="KW-1185">Reference proteome</keyword>
<protein>
    <submittedName>
        <fullName evidence="4">Putative response regulator receiver protein</fullName>
    </submittedName>
</protein>
<sequence>MDQERILLVDDDPDQVLLVRRYLLAMGYDVVVAYDGKEAIAKFQQHPPSLAILDVVMPGMNGLEVTRAIKSMTADPLLPVIFLTALEEESDLARCLAYGGDDFILKPVNKLILQARIDAWIRKRRLALQLKSHRDQLAQERQFIEESLSRIRNAPDLDTPDLRYVMTPVEASSGDVLLAATRPDGGRHIFLGDFTGHGLPAALGAPLVSDIFTGMSERGFRMDAILLELNNKLNQRMPPGAFLAAAALEMNPYKQAVQIWNAGLPDVLIMEAGRIIRRVDSRIPPLGILTGDQFQAPTVRSRTSPMQRIVMSTDGAIEAQNANGDYFGADAYEALLLKIQHEELPFDHIHTAVRQFCGATPPQDDVTAVELNCQNLHEPFAESRIIVESAAQFRAHRARQSACGHSEDPTWRLDATLEPDALRGSDWVIQLTRMALHRPTLRRHAQKIFIILRETFSNALDYGLLRLDPSLKYDLARSTQYSKLRQERLRELTEGEIRINIAYFANTGECSGHPCSEQDCSGEFRLDIRDSGAGFDYVAARQQSQGGLRALARLCDEVNYHDQGNRLTITFRLRED</sequence>
<dbReference type="InterPro" id="IPR036890">
    <property type="entry name" value="HATPase_C_sf"/>
</dbReference>
<dbReference type="OrthoDB" id="9811749at2"/>
<dbReference type="InterPro" id="IPR011006">
    <property type="entry name" value="CheY-like_superfamily"/>
</dbReference>